<accession>A0AA36BPE0</accession>
<keyword evidence="3" id="KW-1185">Reference proteome</keyword>
<organism evidence="2 3">
    <name type="scientific">Octopus vulgaris</name>
    <name type="common">Common octopus</name>
    <dbReference type="NCBI Taxonomy" id="6645"/>
    <lineage>
        <taxon>Eukaryota</taxon>
        <taxon>Metazoa</taxon>
        <taxon>Spiralia</taxon>
        <taxon>Lophotrochozoa</taxon>
        <taxon>Mollusca</taxon>
        <taxon>Cephalopoda</taxon>
        <taxon>Coleoidea</taxon>
        <taxon>Octopodiformes</taxon>
        <taxon>Octopoda</taxon>
        <taxon>Incirrata</taxon>
        <taxon>Octopodidae</taxon>
        <taxon>Octopus</taxon>
    </lineage>
</organism>
<reference evidence="2" key="1">
    <citation type="submission" date="2023-08" db="EMBL/GenBank/DDBJ databases">
        <authorList>
            <person name="Alioto T."/>
            <person name="Alioto T."/>
            <person name="Gomez Garrido J."/>
        </authorList>
    </citation>
    <scope>NUCLEOTIDE SEQUENCE</scope>
</reference>
<sequence>MVKNPSKEESLLACEQMTAAGSSQKTMLLKCVCQCFINSLKLITLVVCYYILSITLTFYNKLFVKHFHLPLSLTLFHLIIKFVLSWIVRIVYEWKTQIRRVEVSWPNYVKRLAPPGIASALDIATISTCGRCLHFRWFIPLHLPFH</sequence>
<feature type="transmembrane region" description="Helical" evidence="1">
    <location>
        <begin position="71"/>
        <end position="92"/>
    </location>
</feature>
<name>A0AA36BPE0_OCTVU</name>
<dbReference type="AlphaFoldDB" id="A0AA36BPE0"/>
<feature type="transmembrane region" description="Helical" evidence="1">
    <location>
        <begin position="35"/>
        <end position="59"/>
    </location>
</feature>
<keyword evidence="1" id="KW-1133">Transmembrane helix</keyword>
<evidence type="ECO:0000313" key="3">
    <source>
        <dbReference type="Proteomes" id="UP001162480"/>
    </source>
</evidence>
<evidence type="ECO:0000256" key="1">
    <source>
        <dbReference type="SAM" id="Phobius"/>
    </source>
</evidence>
<gene>
    <name evidence="2" type="ORF">OCTVUL_1B028133</name>
</gene>
<keyword evidence="1" id="KW-0472">Membrane</keyword>
<proteinExistence type="predicted"/>
<protein>
    <submittedName>
        <fullName evidence="2">Uncharacterized protein</fullName>
    </submittedName>
</protein>
<dbReference type="EMBL" id="OX597833">
    <property type="protein sequence ID" value="CAI9738000.1"/>
    <property type="molecule type" value="Genomic_DNA"/>
</dbReference>
<evidence type="ECO:0000313" key="2">
    <source>
        <dbReference type="EMBL" id="CAI9738000.1"/>
    </source>
</evidence>
<dbReference type="Proteomes" id="UP001162480">
    <property type="component" value="Chromosome 20"/>
</dbReference>
<keyword evidence="1" id="KW-0812">Transmembrane</keyword>